<feature type="compositionally biased region" description="Polar residues" evidence="12">
    <location>
        <begin position="197"/>
        <end position="218"/>
    </location>
</feature>
<sequence length="1247" mass="138258">MRTTLATRRPVTSPCLLCVLRSAAAAEHRAPRLTLQRRLNRRVHSTSNRLAGENLATRPEPENDGPYDIPSQPQFHGFGDVTAVKAAAKWGRKPKPPPPPPEPPVSEAQSTRASRVAPRIEAQAPPTPIITFRTESAPGISHSEPRIQLAQQYPDVEAQLKPSLQTTLSVETHEPETQSLETKAVGAPPIAKLVTSVEAQSSKDTSSQGEINQQAQSGETQSYILSLLDTQSVETEASVDTHISSTQTQTMPNPLPSNLPTSPLKTRPVPPFDAQRPANTSLRSQAVTSQKLPPLAEPKAWGRQPSTHAPAHGRSHAQNGPSWFERELMSPPDTQASTTTFPSGRGKTTAPSRWTPQEPVVPANNSYQMNISEGDEKSARRKFLEGLGETEKQQQPISLSRNQEVKDKWASLQSHAIATKETKAPASGASKGAGRWGVAKKSIFAAAETNSILDQLSGKAPATAQNLPQDPWNNPPLQENFNRGLQQYKTGGDPFMQTSFSTRDQTTYDRESGRFDAIDEALEEARRIEDGVLARPTKKLKKKDRRRGEMEAARAAPASTSMSIDRELSEWERKSSGRERDKLKHNRQWVVDEEEEIEVETKAQMKERKRLEREAKAKERLEQEQQYPPILIPEFVSVSTLARLCKVRLEKFTSKMEDLGFEETNPDYVLNAEMAGLIAMEYGFEPIVDKSHERDLIALPVPEDKSKLPPRPPVVTIMGHVDHGKTTLLDWLRKSSIVDQEHGGITQHIGAFSVNMPSGRVITFLDTPGHEAFLKMRERGANITDIVILVVAADDSIMPQTIEAIKHAKAAGVPIIVAINKCDKEDADPERVKADLARHDIEIEEVGGDTQVVCVSGKTGLGMEDLEDCVLLQADDIDMRAENTGRMEGWIVETTTRTKGRVATVLVRRGTLRKGDVIVAGKTWARVRNLITENGTELEEAPPGTPVEIDGWRDQPDAGDEVLQAESEDKAKSVVEYRLFKEERQQLAKDIEAINEQRKLHTEKKQREARLKELQQQGLDAKDAEAELLPLEQDNKDKVLEVPFIIKADVAGSVEAVAAQVLSVANDELRTKVIRSGVGPLTESDIYMAETTGAYCLTFNVTNEGHILAMAHQSSIKVIEHRVIYAILDDIKELMAAKLKPLIIKNDTGEAEIAQVFQYNVKKRIMKPFAGCRVTRGIVAKGYKARIVRDGETIYEGEIETLKHVKKNVEQMAQGTECGMGFLDFDDFKIGDIVHCYTETKKKRTFY</sequence>
<evidence type="ECO:0000256" key="7">
    <source>
        <dbReference type="ARBA" id="ARBA00023128"/>
    </source>
</evidence>
<evidence type="ECO:0000256" key="8">
    <source>
        <dbReference type="ARBA" id="ARBA00023134"/>
    </source>
</evidence>
<evidence type="ECO:0000259" key="13">
    <source>
        <dbReference type="PROSITE" id="PS51722"/>
    </source>
</evidence>
<evidence type="ECO:0000256" key="1">
    <source>
        <dbReference type="ARBA" id="ARBA00004173"/>
    </source>
</evidence>
<feature type="coiled-coil region" evidence="11">
    <location>
        <begin position="977"/>
        <end position="1017"/>
    </location>
</feature>
<dbReference type="FunFam" id="2.40.30.10:FF:000008">
    <property type="entry name" value="Translation initiation factor IF-2"/>
    <property type="match status" value="1"/>
</dbReference>
<dbReference type="Pfam" id="PF11987">
    <property type="entry name" value="IF-2"/>
    <property type="match status" value="1"/>
</dbReference>
<dbReference type="EMBL" id="JAVHJO010000008">
    <property type="protein sequence ID" value="KAK6537930.1"/>
    <property type="molecule type" value="Genomic_DNA"/>
</dbReference>
<organism evidence="14 15">
    <name type="scientific">Orbilia ellipsospora</name>
    <dbReference type="NCBI Taxonomy" id="2528407"/>
    <lineage>
        <taxon>Eukaryota</taxon>
        <taxon>Fungi</taxon>
        <taxon>Dikarya</taxon>
        <taxon>Ascomycota</taxon>
        <taxon>Pezizomycotina</taxon>
        <taxon>Orbiliomycetes</taxon>
        <taxon>Orbiliales</taxon>
        <taxon>Orbiliaceae</taxon>
        <taxon>Orbilia</taxon>
    </lineage>
</organism>
<dbReference type="InterPro" id="IPR044145">
    <property type="entry name" value="IF2_II"/>
</dbReference>
<dbReference type="InterPro" id="IPR023115">
    <property type="entry name" value="TIF_IF2_dom3"/>
</dbReference>
<dbReference type="InterPro" id="IPR036925">
    <property type="entry name" value="TIF_IF2_dom3_sf"/>
</dbReference>
<dbReference type="AlphaFoldDB" id="A0AAV9X8B2"/>
<feature type="compositionally biased region" description="Polar residues" evidence="12">
    <location>
        <begin position="277"/>
        <end position="291"/>
    </location>
</feature>
<keyword evidence="6" id="KW-0809">Transit peptide</keyword>
<evidence type="ECO:0000256" key="5">
    <source>
        <dbReference type="ARBA" id="ARBA00022917"/>
    </source>
</evidence>
<evidence type="ECO:0000256" key="9">
    <source>
        <dbReference type="ARBA" id="ARBA00025162"/>
    </source>
</evidence>
<feature type="compositionally biased region" description="Basic and acidic residues" evidence="12">
    <location>
        <begin position="564"/>
        <end position="579"/>
    </location>
</feature>
<feature type="region of interest" description="Disordered" evidence="12">
    <location>
        <begin position="37"/>
        <end position="66"/>
    </location>
</feature>
<dbReference type="CDD" id="cd01887">
    <property type="entry name" value="IF2_eIF5B"/>
    <property type="match status" value="1"/>
</dbReference>
<dbReference type="Proteomes" id="UP001365542">
    <property type="component" value="Unassembled WGS sequence"/>
</dbReference>
<proteinExistence type="inferred from homology"/>
<protein>
    <recommendedName>
        <fullName evidence="10">Translation initiation factor IF-2, mitochondrial</fullName>
    </recommendedName>
</protein>
<dbReference type="HAMAP" id="MF_00100_B">
    <property type="entry name" value="IF_2_B"/>
    <property type="match status" value="1"/>
</dbReference>
<dbReference type="SUPFAM" id="SSF52540">
    <property type="entry name" value="P-loop containing nucleoside triphosphate hydrolases"/>
    <property type="match status" value="1"/>
</dbReference>
<keyword evidence="15" id="KW-1185">Reference proteome</keyword>
<evidence type="ECO:0000256" key="6">
    <source>
        <dbReference type="ARBA" id="ARBA00022946"/>
    </source>
</evidence>
<keyword evidence="4" id="KW-0547">Nucleotide-binding</keyword>
<dbReference type="Pfam" id="PF22042">
    <property type="entry name" value="EF-G_D2"/>
    <property type="match status" value="1"/>
</dbReference>
<keyword evidence="11" id="KW-0175">Coiled coil</keyword>
<comment type="similarity">
    <text evidence="2">Belongs to the TRAFAC class translation factor GTPase superfamily. Classic translation factor GTPase family. IF-2 subfamily.</text>
</comment>
<dbReference type="GO" id="GO:0003743">
    <property type="term" value="F:translation initiation factor activity"/>
    <property type="evidence" value="ECO:0007669"/>
    <property type="project" value="UniProtKB-KW"/>
</dbReference>
<dbReference type="InterPro" id="IPR009000">
    <property type="entry name" value="Transl_B-barrel_sf"/>
</dbReference>
<evidence type="ECO:0000256" key="4">
    <source>
        <dbReference type="ARBA" id="ARBA00022741"/>
    </source>
</evidence>
<dbReference type="NCBIfam" id="TIGR00231">
    <property type="entry name" value="small_GTP"/>
    <property type="match status" value="1"/>
</dbReference>
<dbReference type="InterPro" id="IPR015760">
    <property type="entry name" value="TIF_IF2"/>
</dbReference>
<evidence type="ECO:0000313" key="15">
    <source>
        <dbReference type="Proteomes" id="UP001365542"/>
    </source>
</evidence>
<dbReference type="PANTHER" id="PTHR43381">
    <property type="entry name" value="TRANSLATION INITIATION FACTOR IF-2-RELATED"/>
    <property type="match status" value="1"/>
</dbReference>
<dbReference type="CDD" id="cd03692">
    <property type="entry name" value="mtIF2_IVc"/>
    <property type="match status" value="1"/>
</dbReference>
<dbReference type="Pfam" id="PF00009">
    <property type="entry name" value="GTP_EFTU"/>
    <property type="match status" value="1"/>
</dbReference>
<dbReference type="FunFam" id="3.40.50.10050:FF:000001">
    <property type="entry name" value="Translation initiation factor IF-2"/>
    <property type="match status" value="1"/>
</dbReference>
<dbReference type="Gene3D" id="3.40.50.300">
    <property type="entry name" value="P-loop containing nucleotide triphosphate hydrolases"/>
    <property type="match status" value="1"/>
</dbReference>
<dbReference type="SUPFAM" id="SSF52156">
    <property type="entry name" value="Initiation factor IF2/eIF5b, domain 3"/>
    <property type="match status" value="1"/>
</dbReference>
<dbReference type="InterPro" id="IPR006847">
    <property type="entry name" value="IF2_N"/>
</dbReference>
<feature type="region of interest" description="Disordered" evidence="12">
    <location>
        <begin position="538"/>
        <end position="579"/>
    </location>
</feature>
<dbReference type="InterPro" id="IPR027417">
    <property type="entry name" value="P-loop_NTPase"/>
</dbReference>
<dbReference type="PROSITE" id="PS01176">
    <property type="entry name" value="IF2"/>
    <property type="match status" value="1"/>
</dbReference>
<feature type="compositionally biased region" description="Polar residues" evidence="12">
    <location>
        <begin position="332"/>
        <end position="342"/>
    </location>
</feature>
<dbReference type="InterPro" id="IPR000795">
    <property type="entry name" value="T_Tr_GTP-bd_dom"/>
</dbReference>
<dbReference type="CDD" id="cd03702">
    <property type="entry name" value="IF2_mtIF2_II"/>
    <property type="match status" value="1"/>
</dbReference>
<feature type="coiled-coil region" evidence="11">
    <location>
        <begin position="594"/>
        <end position="624"/>
    </location>
</feature>
<dbReference type="GO" id="GO:0003924">
    <property type="term" value="F:GTPase activity"/>
    <property type="evidence" value="ECO:0007669"/>
    <property type="project" value="InterPro"/>
</dbReference>
<dbReference type="FunFam" id="3.40.50.300:FF:000019">
    <property type="entry name" value="Translation initiation factor IF-2"/>
    <property type="match status" value="1"/>
</dbReference>
<dbReference type="FunFam" id="2.40.30.10:FF:000007">
    <property type="entry name" value="Translation initiation factor IF-2"/>
    <property type="match status" value="1"/>
</dbReference>
<dbReference type="Gene3D" id="3.40.50.10050">
    <property type="entry name" value="Translation initiation factor IF- 2, domain 3"/>
    <property type="match status" value="1"/>
</dbReference>
<name>A0AAV9X8B2_9PEZI</name>
<dbReference type="GO" id="GO:0005739">
    <property type="term" value="C:mitochondrion"/>
    <property type="evidence" value="ECO:0007669"/>
    <property type="project" value="UniProtKB-SubCell"/>
</dbReference>
<evidence type="ECO:0000256" key="10">
    <source>
        <dbReference type="ARBA" id="ARBA00044200"/>
    </source>
</evidence>
<evidence type="ECO:0000313" key="14">
    <source>
        <dbReference type="EMBL" id="KAK6537930.1"/>
    </source>
</evidence>
<keyword evidence="3" id="KW-0396">Initiation factor</keyword>
<reference evidence="14 15" key="1">
    <citation type="submission" date="2019-10" db="EMBL/GenBank/DDBJ databases">
        <authorList>
            <person name="Palmer J.M."/>
        </authorList>
    </citation>
    <scope>NUCLEOTIDE SEQUENCE [LARGE SCALE GENOMIC DNA]</scope>
    <source>
        <strain evidence="14 15">TWF694</strain>
    </source>
</reference>
<dbReference type="InterPro" id="IPR053905">
    <property type="entry name" value="EF-G-like_DII"/>
</dbReference>
<feature type="domain" description="Tr-type G" evidence="13">
    <location>
        <begin position="710"/>
        <end position="880"/>
    </location>
</feature>
<gene>
    <name evidence="14" type="ORF">TWF694_010826</name>
</gene>
<keyword evidence="8" id="KW-0342">GTP-binding</keyword>
<keyword evidence="5" id="KW-0648">Protein biosynthesis</keyword>
<comment type="caution">
    <text evidence="14">The sequence shown here is derived from an EMBL/GenBank/DDBJ whole genome shotgun (WGS) entry which is preliminary data.</text>
</comment>
<dbReference type="InterPro" id="IPR005225">
    <property type="entry name" value="Small_GTP-bd"/>
</dbReference>
<dbReference type="Gene3D" id="2.40.30.10">
    <property type="entry name" value="Translation factors"/>
    <property type="match status" value="2"/>
</dbReference>
<evidence type="ECO:0000256" key="11">
    <source>
        <dbReference type="SAM" id="Coils"/>
    </source>
</evidence>
<accession>A0AAV9X8B2</accession>
<dbReference type="PROSITE" id="PS51722">
    <property type="entry name" value="G_TR_2"/>
    <property type="match status" value="1"/>
</dbReference>
<feature type="compositionally biased region" description="Polar residues" evidence="12">
    <location>
        <begin position="241"/>
        <end position="251"/>
    </location>
</feature>
<dbReference type="PANTHER" id="PTHR43381:SF20">
    <property type="entry name" value="TRANSLATION INITIATION FACTOR IF-2, MITOCHONDRIAL"/>
    <property type="match status" value="1"/>
</dbReference>
<evidence type="ECO:0000256" key="3">
    <source>
        <dbReference type="ARBA" id="ARBA00022540"/>
    </source>
</evidence>
<keyword evidence="7" id="KW-0496">Mitochondrion</keyword>
<comment type="function">
    <text evidence="9">One of the essential components for the initiation of protein synthesis. Protects formylmethionyl-tRNA from spontaneous hydrolysis and promotes its binding to the 30S ribosomal subunits. Also involved in the hydrolysis of GTP during the formation of the 70S ribosomal complex.</text>
</comment>
<evidence type="ECO:0000256" key="12">
    <source>
        <dbReference type="SAM" id="MobiDB-lite"/>
    </source>
</evidence>
<feature type="region of interest" description="Disordered" evidence="12">
    <location>
        <begin position="196"/>
        <end position="218"/>
    </location>
</feature>
<feature type="region of interest" description="Disordered" evidence="12">
    <location>
        <begin position="87"/>
        <end position="122"/>
    </location>
</feature>
<comment type="subcellular location">
    <subcellularLocation>
        <location evidence="1">Mitochondrion</location>
    </subcellularLocation>
</comment>
<dbReference type="InterPro" id="IPR000178">
    <property type="entry name" value="TF_IF2_bacterial-like"/>
</dbReference>
<evidence type="ECO:0000256" key="2">
    <source>
        <dbReference type="ARBA" id="ARBA00007733"/>
    </source>
</evidence>
<dbReference type="Pfam" id="PF04760">
    <property type="entry name" value="IF2_N"/>
    <property type="match status" value="1"/>
</dbReference>
<dbReference type="SUPFAM" id="SSF50447">
    <property type="entry name" value="Translation proteins"/>
    <property type="match status" value="2"/>
</dbReference>
<dbReference type="GO" id="GO:0005525">
    <property type="term" value="F:GTP binding"/>
    <property type="evidence" value="ECO:0007669"/>
    <property type="project" value="UniProtKB-KW"/>
</dbReference>
<feature type="region of interest" description="Disordered" evidence="12">
    <location>
        <begin position="236"/>
        <end position="378"/>
    </location>
</feature>